<proteinExistence type="predicted"/>
<sequence>MCWIGRRKGRAGGNPSSVSKSMGDLPGSIETGGSPKNLTSVLMGRSLSGKKSAKPLPWKSIAAAMPDPRSAGIPRASSLPSVVEVDLPEFIKIDAHLCYHSRSSGKRFEVVVEMVSHTKSEVEIRFAQDPGVWKVIPFSLIASGASPLLGAWPNTKNDTKVGPTPQLESDGNDVLPRLRSCTSDGRESDTRSRSRSRSPR</sequence>
<dbReference type="AlphaFoldDB" id="A0A7S1EYT8"/>
<protein>
    <submittedName>
        <fullName evidence="2">Uncharacterized protein</fullName>
    </submittedName>
</protein>
<name>A0A7S1EYT8_NOCSC</name>
<feature type="region of interest" description="Disordered" evidence="1">
    <location>
        <begin position="154"/>
        <end position="200"/>
    </location>
</feature>
<reference evidence="2" key="1">
    <citation type="submission" date="2021-01" db="EMBL/GenBank/DDBJ databases">
        <authorList>
            <person name="Corre E."/>
            <person name="Pelletier E."/>
            <person name="Niang G."/>
            <person name="Scheremetjew M."/>
            <person name="Finn R."/>
            <person name="Kale V."/>
            <person name="Holt S."/>
            <person name="Cochrane G."/>
            <person name="Meng A."/>
            <person name="Brown T."/>
            <person name="Cohen L."/>
        </authorList>
    </citation>
    <scope>NUCLEOTIDE SEQUENCE</scope>
</reference>
<evidence type="ECO:0000256" key="1">
    <source>
        <dbReference type="SAM" id="MobiDB-lite"/>
    </source>
</evidence>
<accession>A0A7S1EYT8</accession>
<gene>
    <name evidence="2" type="ORF">NSCI0253_LOCUS7925</name>
</gene>
<feature type="compositionally biased region" description="Basic residues" evidence="1">
    <location>
        <begin position="1"/>
        <end position="10"/>
    </location>
</feature>
<organism evidence="2">
    <name type="scientific">Noctiluca scintillans</name>
    <name type="common">Sea sparkle</name>
    <name type="synonym">Red tide dinoflagellate</name>
    <dbReference type="NCBI Taxonomy" id="2966"/>
    <lineage>
        <taxon>Eukaryota</taxon>
        <taxon>Sar</taxon>
        <taxon>Alveolata</taxon>
        <taxon>Dinophyceae</taxon>
        <taxon>Noctilucales</taxon>
        <taxon>Noctilucaceae</taxon>
        <taxon>Noctiluca</taxon>
    </lineage>
</organism>
<evidence type="ECO:0000313" key="2">
    <source>
        <dbReference type="EMBL" id="CAD8833577.1"/>
    </source>
</evidence>
<feature type="region of interest" description="Disordered" evidence="1">
    <location>
        <begin position="1"/>
        <end position="36"/>
    </location>
</feature>
<dbReference type="EMBL" id="HBFQ01011315">
    <property type="protein sequence ID" value="CAD8833577.1"/>
    <property type="molecule type" value="Transcribed_RNA"/>
</dbReference>